<evidence type="ECO:0000313" key="10">
    <source>
        <dbReference type="Proteomes" id="UP000293874"/>
    </source>
</evidence>
<dbReference type="EC" id="6.3.5.7" evidence="7"/>
<dbReference type="GO" id="GO:0050567">
    <property type="term" value="F:glutaminyl-tRNA synthase (glutamine-hydrolyzing) activity"/>
    <property type="evidence" value="ECO:0007669"/>
    <property type="project" value="UniProtKB-UniRule"/>
</dbReference>
<keyword evidence="9" id="KW-0808">Transferase</keyword>
<dbReference type="InterPro" id="IPR023631">
    <property type="entry name" value="Amidase_dom"/>
</dbReference>
<evidence type="ECO:0000259" key="8">
    <source>
        <dbReference type="Pfam" id="PF01425"/>
    </source>
</evidence>
<comment type="similarity">
    <text evidence="7">Belongs to the amidase family. GatA subfamily.</text>
</comment>
<evidence type="ECO:0000256" key="3">
    <source>
        <dbReference type="ARBA" id="ARBA00022598"/>
    </source>
</evidence>
<sequence>MFTYTSIQQYHTDLLNGSVTCTEAVQHFLLAIASRRHLNAYTQVFSEEALEKAAALDQSRKEGKPMGRLHGVVISIKDVISYRQHAVSAGSKILQNFNAVYSATAVERLLAEDAIIIGVTNCDEFAMGSTNENSAYGKVLNALDETRVPGGSSGGSAVAVQAGLCMASLGSDTGGSVRQPADFCGVVGLKPSYGRVSRYGLIAYASSFDQIGIFGQNVPDVAAVLEVIAGADDFDSTATSEAIPSAASVTDETALKPLRIAYFREALESPALDPEIRENILSLIEKLKADGHTVSPVDFEYLDYIVPAYYVLTTAEASSNLSRFDGVKYGFRANVDKKQDLIEFYKASRSDGFGWEVKRRIMLGTFVLSAGYYDAYFTKAQQVRQLLVNKTNLVFNQFDALILPTAPSTAFRIGEKMEDPIAMYLADIFTVFSNLTGIPGISIPLFWHSNGMPYGLQIMTNRFCELSLLQLSHQWMQRYRFAG</sequence>
<evidence type="ECO:0000256" key="2">
    <source>
        <dbReference type="ARBA" id="ARBA00014428"/>
    </source>
</evidence>
<dbReference type="PANTHER" id="PTHR11895">
    <property type="entry name" value="TRANSAMIDASE"/>
    <property type="match status" value="1"/>
</dbReference>
<feature type="active site" description="Acyl-ester intermediate" evidence="7">
    <location>
        <position position="176"/>
    </location>
</feature>
<evidence type="ECO:0000256" key="1">
    <source>
        <dbReference type="ARBA" id="ARBA00011123"/>
    </source>
</evidence>
<feature type="domain" description="Amidase" evidence="8">
    <location>
        <begin position="23"/>
        <end position="469"/>
    </location>
</feature>
<comment type="function">
    <text evidence="7">Allows the formation of correctly charged Gln-tRNA(Gln) through the transamidation of misacylated Glu-tRNA(Gln) in organisms which lack glutaminyl-tRNA synthetase. The reaction takes place in the presence of glutamine and ATP through an activated gamma-phospho-Glu-tRNA(Gln).</text>
</comment>
<keyword evidence="3 7" id="KW-0436">Ligase</keyword>
<dbReference type="GO" id="GO:0016740">
    <property type="term" value="F:transferase activity"/>
    <property type="evidence" value="ECO:0007669"/>
    <property type="project" value="UniProtKB-KW"/>
</dbReference>
<accession>A0A4Q7MQJ1</accession>
<dbReference type="InterPro" id="IPR036928">
    <property type="entry name" value="AS_sf"/>
</dbReference>
<name>A0A4Q7MQJ1_9BACT</name>
<keyword evidence="4 7" id="KW-0547">Nucleotide-binding</keyword>
<evidence type="ECO:0000256" key="5">
    <source>
        <dbReference type="ARBA" id="ARBA00022840"/>
    </source>
</evidence>
<feature type="active site" description="Charge relay system" evidence="7">
    <location>
        <position position="77"/>
    </location>
</feature>
<comment type="subunit">
    <text evidence="1 7">Heterotrimer of A, B and C subunits.</text>
</comment>
<organism evidence="9 10">
    <name type="scientific">Pseudobacter ginsenosidimutans</name>
    <dbReference type="NCBI Taxonomy" id="661488"/>
    <lineage>
        <taxon>Bacteria</taxon>
        <taxon>Pseudomonadati</taxon>
        <taxon>Bacteroidota</taxon>
        <taxon>Chitinophagia</taxon>
        <taxon>Chitinophagales</taxon>
        <taxon>Chitinophagaceae</taxon>
        <taxon>Pseudobacter</taxon>
    </lineage>
</organism>
<dbReference type="OrthoDB" id="9811471at2"/>
<evidence type="ECO:0000256" key="6">
    <source>
        <dbReference type="ARBA" id="ARBA00022917"/>
    </source>
</evidence>
<dbReference type="RefSeq" id="WP_130541533.1">
    <property type="nucleotide sequence ID" value="NZ_CP042431.1"/>
</dbReference>
<keyword evidence="10" id="KW-1185">Reference proteome</keyword>
<dbReference type="Pfam" id="PF01425">
    <property type="entry name" value="Amidase"/>
    <property type="match status" value="1"/>
</dbReference>
<proteinExistence type="inferred from homology"/>
<dbReference type="Proteomes" id="UP000293874">
    <property type="component" value="Unassembled WGS sequence"/>
</dbReference>
<evidence type="ECO:0000313" key="9">
    <source>
        <dbReference type="EMBL" id="RZS70992.1"/>
    </source>
</evidence>
<evidence type="ECO:0000256" key="7">
    <source>
        <dbReference type="HAMAP-Rule" id="MF_00120"/>
    </source>
</evidence>
<comment type="caution">
    <text evidence="9">The sequence shown here is derived from an EMBL/GenBank/DDBJ whole genome shotgun (WGS) entry which is preliminary data.</text>
</comment>
<gene>
    <name evidence="7" type="primary">gatA</name>
    <name evidence="9" type="ORF">EV199_2891</name>
</gene>
<dbReference type="GO" id="GO:0006412">
    <property type="term" value="P:translation"/>
    <property type="evidence" value="ECO:0007669"/>
    <property type="project" value="UniProtKB-UniRule"/>
</dbReference>
<dbReference type="PANTHER" id="PTHR11895:SF7">
    <property type="entry name" value="GLUTAMYL-TRNA(GLN) AMIDOTRANSFERASE SUBUNIT A, MITOCHONDRIAL"/>
    <property type="match status" value="1"/>
</dbReference>
<evidence type="ECO:0000256" key="4">
    <source>
        <dbReference type="ARBA" id="ARBA00022741"/>
    </source>
</evidence>
<dbReference type="Gene3D" id="3.90.1300.10">
    <property type="entry name" value="Amidase signature (AS) domain"/>
    <property type="match status" value="1"/>
</dbReference>
<dbReference type="HAMAP" id="MF_00120">
    <property type="entry name" value="GatA"/>
    <property type="match status" value="1"/>
</dbReference>
<reference evidence="9 10" key="1">
    <citation type="submission" date="2019-02" db="EMBL/GenBank/DDBJ databases">
        <title>Genomic Encyclopedia of Type Strains, Phase IV (KMG-IV): sequencing the most valuable type-strain genomes for metagenomic binning, comparative biology and taxonomic classification.</title>
        <authorList>
            <person name="Goeker M."/>
        </authorList>
    </citation>
    <scope>NUCLEOTIDE SEQUENCE [LARGE SCALE GENOMIC DNA]</scope>
    <source>
        <strain evidence="9 10">DSM 18116</strain>
    </source>
</reference>
<dbReference type="AlphaFoldDB" id="A0A4Q7MQJ1"/>
<protein>
    <recommendedName>
        <fullName evidence="2 7">Glutamyl-tRNA(Gln) amidotransferase subunit A</fullName>
        <shortName evidence="7">Glu-ADT subunit A</shortName>
        <ecNumber evidence="7">6.3.5.7</ecNumber>
    </recommendedName>
</protein>
<dbReference type="InterPro" id="IPR004412">
    <property type="entry name" value="GatA"/>
</dbReference>
<dbReference type="EMBL" id="SGXA01000002">
    <property type="protein sequence ID" value="RZS70992.1"/>
    <property type="molecule type" value="Genomic_DNA"/>
</dbReference>
<feature type="active site" description="Charge relay system" evidence="7">
    <location>
        <position position="152"/>
    </location>
</feature>
<dbReference type="GO" id="GO:0030956">
    <property type="term" value="C:glutamyl-tRNA(Gln) amidotransferase complex"/>
    <property type="evidence" value="ECO:0007669"/>
    <property type="project" value="InterPro"/>
</dbReference>
<keyword evidence="5 7" id="KW-0067">ATP-binding</keyword>
<dbReference type="GO" id="GO:0005524">
    <property type="term" value="F:ATP binding"/>
    <property type="evidence" value="ECO:0007669"/>
    <property type="project" value="UniProtKB-KW"/>
</dbReference>
<dbReference type="SUPFAM" id="SSF75304">
    <property type="entry name" value="Amidase signature (AS) enzymes"/>
    <property type="match status" value="1"/>
</dbReference>
<dbReference type="InterPro" id="IPR000120">
    <property type="entry name" value="Amidase"/>
</dbReference>
<keyword evidence="6 7" id="KW-0648">Protein biosynthesis</keyword>
<comment type="catalytic activity">
    <reaction evidence="7">
        <text>L-glutamyl-tRNA(Gln) + L-glutamine + ATP + H2O = L-glutaminyl-tRNA(Gln) + L-glutamate + ADP + phosphate + H(+)</text>
        <dbReference type="Rhea" id="RHEA:17521"/>
        <dbReference type="Rhea" id="RHEA-COMP:9681"/>
        <dbReference type="Rhea" id="RHEA-COMP:9684"/>
        <dbReference type="ChEBI" id="CHEBI:15377"/>
        <dbReference type="ChEBI" id="CHEBI:15378"/>
        <dbReference type="ChEBI" id="CHEBI:29985"/>
        <dbReference type="ChEBI" id="CHEBI:30616"/>
        <dbReference type="ChEBI" id="CHEBI:43474"/>
        <dbReference type="ChEBI" id="CHEBI:58359"/>
        <dbReference type="ChEBI" id="CHEBI:78520"/>
        <dbReference type="ChEBI" id="CHEBI:78521"/>
        <dbReference type="ChEBI" id="CHEBI:456216"/>
        <dbReference type="EC" id="6.3.5.7"/>
    </reaction>
</comment>
<dbReference type="NCBIfam" id="TIGR00132">
    <property type="entry name" value="gatA"/>
    <property type="match status" value="1"/>
</dbReference>